<dbReference type="SMART" id="SM00882">
    <property type="entry name" value="CoA_trans"/>
    <property type="match status" value="1"/>
</dbReference>
<comment type="similarity">
    <text evidence="1">Belongs to the 3-oxoacid CoA-transferase subunit B family.</text>
</comment>
<name>A0A5C4M5C5_9PSEU</name>
<dbReference type="OrthoDB" id="9813111at2"/>
<keyword evidence="3" id="KW-1185">Reference proteome</keyword>
<sequence length="282" mass="30144">MEGVVPVTYTLDEWFVALLARTIRPGETVFHGFGSPCAQVAMHVARRTHARDMVLVEGATYAINPDPPFIPPTGNDESLRRGAVYSMRFEEFFDAAMRGDVDRMFLSGGQIDGYGNTNVTAIGGADRPKVKLGGGGGGCNLAATVGALTLWCTRHRSGRALVPACDFNTDMGHRTSAGTRAELGFTGSGPQWLVTELGVFDYDADGHARLCRIFPDVTVDEVRAATGFELRVAGDLRPVSPPSAAELAALRAVDSLGVRRTEFAERELARTFGTPGETSCAC</sequence>
<dbReference type="Gene3D" id="3.40.1080.10">
    <property type="entry name" value="Glutaconate Coenzyme A-transferase"/>
    <property type="match status" value="1"/>
</dbReference>
<dbReference type="Proteomes" id="UP000305546">
    <property type="component" value="Unassembled WGS sequence"/>
</dbReference>
<gene>
    <name evidence="2" type="ORF">FG385_07510</name>
</gene>
<accession>A0A5C4M5C5</accession>
<evidence type="ECO:0000313" key="2">
    <source>
        <dbReference type="EMBL" id="TNC28256.1"/>
    </source>
</evidence>
<dbReference type="SUPFAM" id="SSF100950">
    <property type="entry name" value="NagB/RpiA/CoA transferase-like"/>
    <property type="match status" value="1"/>
</dbReference>
<evidence type="ECO:0000313" key="3">
    <source>
        <dbReference type="Proteomes" id="UP000305546"/>
    </source>
</evidence>
<dbReference type="PANTHER" id="PTHR43293">
    <property type="entry name" value="ACETATE COA-TRANSFERASE YDIF"/>
    <property type="match status" value="1"/>
</dbReference>
<reference evidence="2 3" key="1">
    <citation type="submission" date="2019-06" db="EMBL/GenBank/DDBJ databases">
        <title>Amycolatopsis alkalitolerans sp. nov., isolated from Gastrodia elata Blume.</title>
        <authorList>
            <person name="Narsing Rao M.P."/>
            <person name="Li W.J."/>
        </authorList>
    </citation>
    <scope>NUCLEOTIDE SEQUENCE [LARGE SCALE GENOMIC DNA]</scope>
    <source>
        <strain evidence="2 3">SYSUP0005</strain>
    </source>
</reference>
<dbReference type="InterPro" id="IPR037171">
    <property type="entry name" value="NagB/RpiA_transferase-like"/>
</dbReference>
<dbReference type="PANTHER" id="PTHR43293:SF3">
    <property type="entry name" value="CHOLESTEROL RING-CLEAVING HYDROLASE IPDB SUBUNIT"/>
    <property type="match status" value="1"/>
</dbReference>
<dbReference type="GO" id="GO:0008410">
    <property type="term" value="F:CoA-transferase activity"/>
    <property type="evidence" value="ECO:0007669"/>
    <property type="project" value="InterPro"/>
</dbReference>
<dbReference type="InterPro" id="IPR004165">
    <property type="entry name" value="CoA_trans_fam_I"/>
</dbReference>
<keyword evidence="2" id="KW-0808">Transferase</keyword>
<dbReference type="AlphaFoldDB" id="A0A5C4M5C5"/>
<dbReference type="EMBL" id="VDFW01000004">
    <property type="protein sequence ID" value="TNC28256.1"/>
    <property type="molecule type" value="Genomic_DNA"/>
</dbReference>
<comment type="caution">
    <text evidence="2">The sequence shown here is derived from an EMBL/GenBank/DDBJ whole genome shotgun (WGS) entry which is preliminary data.</text>
</comment>
<evidence type="ECO:0000256" key="1">
    <source>
        <dbReference type="ARBA" id="ARBA00007047"/>
    </source>
</evidence>
<proteinExistence type="inferred from homology"/>
<protein>
    <submittedName>
        <fullName evidence="2">Acyl CoA--acetate/3-ketoacid CoA transferase subunit beta</fullName>
    </submittedName>
</protein>
<dbReference type="Pfam" id="PF01144">
    <property type="entry name" value="CoA_trans"/>
    <property type="match status" value="1"/>
</dbReference>
<organism evidence="2 3">
    <name type="scientific">Amycolatopsis alkalitolerans</name>
    <dbReference type="NCBI Taxonomy" id="2547244"/>
    <lineage>
        <taxon>Bacteria</taxon>
        <taxon>Bacillati</taxon>
        <taxon>Actinomycetota</taxon>
        <taxon>Actinomycetes</taxon>
        <taxon>Pseudonocardiales</taxon>
        <taxon>Pseudonocardiaceae</taxon>
        <taxon>Amycolatopsis</taxon>
    </lineage>
</organism>